<dbReference type="Gene3D" id="1.10.287.130">
    <property type="match status" value="1"/>
</dbReference>
<keyword evidence="8 13" id="KW-0418">Kinase</keyword>
<dbReference type="CDD" id="cd00075">
    <property type="entry name" value="HATPase"/>
    <property type="match status" value="1"/>
</dbReference>
<dbReference type="InterPro" id="IPR036890">
    <property type="entry name" value="HATPase_C_sf"/>
</dbReference>
<organism evidence="13 14">
    <name type="scientific">Sumerlaea chitinivorans</name>
    <dbReference type="NCBI Taxonomy" id="2250252"/>
    <lineage>
        <taxon>Bacteria</taxon>
        <taxon>Candidatus Sumerlaeota</taxon>
        <taxon>Candidatus Sumerlaeia</taxon>
        <taxon>Candidatus Sumerlaeales</taxon>
        <taxon>Candidatus Sumerlaeaceae</taxon>
        <taxon>Candidatus Sumerlaea</taxon>
    </lineage>
</organism>
<evidence type="ECO:0000256" key="9">
    <source>
        <dbReference type="ARBA" id="ARBA00022840"/>
    </source>
</evidence>
<keyword evidence="4" id="KW-1003">Cell membrane</keyword>
<dbReference type="Proteomes" id="UP000262583">
    <property type="component" value="Chromosome"/>
</dbReference>
<dbReference type="KEGG" id="schv:BRCON_2286"/>
<evidence type="ECO:0000256" key="10">
    <source>
        <dbReference type="ARBA" id="ARBA00023012"/>
    </source>
</evidence>
<dbReference type="FunFam" id="3.30.565.10:FF:000023">
    <property type="entry name" value="PAS domain-containing sensor histidine kinase"/>
    <property type="match status" value="1"/>
</dbReference>
<reference evidence="13 14" key="1">
    <citation type="submission" date="2018-05" db="EMBL/GenBank/DDBJ databases">
        <title>A metagenomic window into the 2 km-deep terrestrial subsurface aquifer revealed taxonomically and functionally diverse microbial community comprising novel uncultured bacterial lineages.</title>
        <authorList>
            <person name="Kadnikov V.V."/>
            <person name="Mardanov A.V."/>
            <person name="Beletsky A.V."/>
            <person name="Banks D."/>
            <person name="Pimenov N.V."/>
            <person name="Frank Y.A."/>
            <person name="Karnachuk O.V."/>
            <person name="Ravin N.V."/>
        </authorList>
    </citation>
    <scope>NUCLEOTIDE SEQUENCE [LARGE SCALE GENOMIC DNA]</scope>
    <source>
        <strain evidence="13">BY</strain>
    </source>
</reference>
<protein>
    <recommendedName>
        <fullName evidence="3">histidine kinase</fullName>
        <ecNumber evidence="3">2.7.13.3</ecNumber>
    </recommendedName>
</protein>
<evidence type="ECO:0000256" key="4">
    <source>
        <dbReference type="ARBA" id="ARBA00022475"/>
    </source>
</evidence>
<evidence type="ECO:0000259" key="12">
    <source>
        <dbReference type="PROSITE" id="PS50109"/>
    </source>
</evidence>
<keyword evidence="11" id="KW-0472">Membrane</keyword>
<dbReference type="InterPro" id="IPR050736">
    <property type="entry name" value="Sensor_HK_Regulatory"/>
</dbReference>
<keyword evidence="9" id="KW-0067">ATP-binding</keyword>
<sequence length="489" mass="55255">MNAASKRTIPPRYLQELTLQEQVHVALGSATTLEEFYLILGCVLVDPNILAFSRAFILCYDSVTQTYTGRLAVGALSRKEHERMRAEIAEEDRRLFEQIAAAQAANAEPRILQQLYNLRFHSLWIHLMQEQEGSVGLNQAFQQVTLHENELPDNHLVRLAAQWGRAQIVQRDSVDTQGLNEFLRFPLLAGHVVTKRGLHAVVFADRAFEKKPINSLAQYHFQWLLNHASVTLDNVELLEELRQSSERLKEVDRIKTNFLSIVSHELRTPLTAILGFVQILRDKQVGPLTPFQEDLLNRVAQQSAHLASLVHDILEVAEVEAGGMLQVELTAVDPLTVVMHTTTRVEERRKSKGVVIETLVEEAIPFIRTDPNALERILYHLLDNAIKFSPTNGRVRIYFRQHDGQLHITIEDNGIGISPENLRKIFDYFYQVDFRLERAYGGMGLGLTIVKLLLDATGGQIRVESAVGSGSRFTVSFPIVESPALNPEI</sequence>
<keyword evidence="10" id="KW-0902">Two-component regulatory system</keyword>
<gene>
    <name evidence="13" type="ORF">BRCON_2286</name>
</gene>
<evidence type="ECO:0000256" key="1">
    <source>
        <dbReference type="ARBA" id="ARBA00000085"/>
    </source>
</evidence>
<dbReference type="Pfam" id="PF02518">
    <property type="entry name" value="HATPase_c"/>
    <property type="match status" value="1"/>
</dbReference>
<dbReference type="AlphaFoldDB" id="A0A2Z4Y9H2"/>
<dbReference type="GO" id="GO:0005524">
    <property type="term" value="F:ATP binding"/>
    <property type="evidence" value="ECO:0007669"/>
    <property type="project" value="UniProtKB-KW"/>
</dbReference>
<evidence type="ECO:0000256" key="2">
    <source>
        <dbReference type="ARBA" id="ARBA00004236"/>
    </source>
</evidence>
<keyword evidence="7" id="KW-0547">Nucleotide-binding</keyword>
<dbReference type="GO" id="GO:0000155">
    <property type="term" value="F:phosphorelay sensor kinase activity"/>
    <property type="evidence" value="ECO:0007669"/>
    <property type="project" value="InterPro"/>
</dbReference>
<dbReference type="SMART" id="SM00388">
    <property type="entry name" value="HisKA"/>
    <property type="match status" value="1"/>
</dbReference>
<keyword evidence="6" id="KW-0808">Transferase</keyword>
<evidence type="ECO:0000256" key="6">
    <source>
        <dbReference type="ARBA" id="ARBA00022679"/>
    </source>
</evidence>
<evidence type="ECO:0000313" key="13">
    <source>
        <dbReference type="EMBL" id="AXA37063.1"/>
    </source>
</evidence>
<dbReference type="InterPro" id="IPR003594">
    <property type="entry name" value="HATPase_dom"/>
</dbReference>
<dbReference type="Gene3D" id="3.30.565.10">
    <property type="entry name" value="Histidine kinase-like ATPase, C-terminal domain"/>
    <property type="match status" value="1"/>
</dbReference>
<dbReference type="CDD" id="cd00082">
    <property type="entry name" value="HisKA"/>
    <property type="match status" value="1"/>
</dbReference>
<name>A0A2Z4Y9H2_SUMC1</name>
<dbReference type="PANTHER" id="PTHR43711">
    <property type="entry name" value="TWO-COMPONENT HISTIDINE KINASE"/>
    <property type="match status" value="1"/>
</dbReference>
<proteinExistence type="predicted"/>
<dbReference type="Pfam" id="PF00512">
    <property type="entry name" value="HisKA"/>
    <property type="match status" value="1"/>
</dbReference>
<feature type="domain" description="Histidine kinase" evidence="12">
    <location>
        <begin position="261"/>
        <end position="481"/>
    </location>
</feature>
<evidence type="ECO:0000256" key="7">
    <source>
        <dbReference type="ARBA" id="ARBA00022741"/>
    </source>
</evidence>
<evidence type="ECO:0000256" key="11">
    <source>
        <dbReference type="ARBA" id="ARBA00023136"/>
    </source>
</evidence>
<evidence type="ECO:0000256" key="5">
    <source>
        <dbReference type="ARBA" id="ARBA00022553"/>
    </source>
</evidence>
<dbReference type="PRINTS" id="PR00344">
    <property type="entry name" value="BCTRLSENSOR"/>
</dbReference>
<keyword evidence="5" id="KW-0597">Phosphoprotein</keyword>
<dbReference type="EC" id="2.7.13.3" evidence="3"/>
<dbReference type="EMBL" id="CP030759">
    <property type="protein sequence ID" value="AXA37063.1"/>
    <property type="molecule type" value="Genomic_DNA"/>
</dbReference>
<dbReference type="PANTHER" id="PTHR43711:SF31">
    <property type="entry name" value="HISTIDINE KINASE"/>
    <property type="match status" value="1"/>
</dbReference>
<accession>A0A2Z4Y9H2</accession>
<dbReference type="InterPro" id="IPR005467">
    <property type="entry name" value="His_kinase_dom"/>
</dbReference>
<evidence type="ECO:0000256" key="3">
    <source>
        <dbReference type="ARBA" id="ARBA00012438"/>
    </source>
</evidence>
<dbReference type="SUPFAM" id="SSF55874">
    <property type="entry name" value="ATPase domain of HSP90 chaperone/DNA topoisomerase II/histidine kinase"/>
    <property type="match status" value="1"/>
</dbReference>
<dbReference type="PROSITE" id="PS50109">
    <property type="entry name" value="HIS_KIN"/>
    <property type="match status" value="1"/>
</dbReference>
<dbReference type="GO" id="GO:0005886">
    <property type="term" value="C:plasma membrane"/>
    <property type="evidence" value="ECO:0007669"/>
    <property type="project" value="UniProtKB-SubCell"/>
</dbReference>
<dbReference type="InterPro" id="IPR004358">
    <property type="entry name" value="Sig_transdc_His_kin-like_C"/>
</dbReference>
<comment type="catalytic activity">
    <reaction evidence="1">
        <text>ATP + protein L-histidine = ADP + protein N-phospho-L-histidine.</text>
        <dbReference type="EC" id="2.7.13.3"/>
    </reaction>
</comment>
<evidence type="ECO:0000256" key="8">
    <source>
        <dbReference type="ARBA" id="ARBA00022777"/>
    </source>
</evidence>
<dbReference type="InterPro" id="IPR003661">
    <property type="entry name" value="HisK_dim/P_dom"/>
</dbReference>
<dbReference type="SMART" id="SM00387">
    <property type="entry name" value="HATPase_c"/>
    <property type="match status" value="1"/>
</dbReference>
<dbReference type="InterPro" id="IPR036097">
    <property type="entry name" value="HisK_dim/P_sf"/>
</dbReference>
<evidence type="ECO:0000313" key="14">
    <source>
        <dbReference type="Proteomes" id="UP000262583"/>
    </source>
</evidence>
<comment type="subcellular location">
    <subcellularLocation>
        <location evidence="2">Cell membrane</location>
    </subcellularLocation>
</comment>
<dbReference type="SUPFAM" id="SSF47384">
    <property type="entry name" value="Homodimeric domain of signal transducing histidine kinase"/>
    <property type="match status" value="1"/>
</dbReference>